<dbReference type="EMBL" id="JWIT01000038">
    <property type="protein sequence ID" value="KJF70312.1"/>
    <property type="molecule type" value="Genomic_DNA"/>
</dbReference>
<dbReference type="Pfam" id="PF05228">
    <property type="entry name" value="CHASE4"/>
    <property type="match status" value="1"/>
</dbReference>
<dbReference type="SUPFAM" id="SSF55073">
    <property type="entry name" value="Nucleotide cyclase"/>
    <property type="match status" value="1"/>
</dbReference>
<dbReference type="RefSeq" id="WP_045024202.1">
    <property type="nucleotide sequence ID" value="NZ_CP166106.1"/>
</dbReference>
<dbReference type="InterPro" id="IPR052155">
    <property type="entry name" value="Biofilm_reg_signaling"/>
</dbReference>
<dbReference type="InterPro" id="IPR000160">
    <property type="entry name" value="GGDEF_dom"/>
</dbReference>
<feature type="transmembrane region" description="Helical" evidence="2">
    <location>
        <begin position="254"/>
        <end position="272"/>
    </location>
</feature>
<gene>
    <name evidence="4" type="ORF">RP75_26900</name>
</gene>
<dbReference type="Pfam" id="PF00990">
    <property type="entry name" value="GGDEF"/>
    <property type="match status" value="1"/>
</dbReference>
<keyword evidence="2" id="KW-0812">Transmembrane</keyword>
<dbReference type="PANTHER" id="PTHR44757">
    <property type="entry name" value="DIGUANYLATE CYCLASE DGCP"/>
    <property type="match status" value="1"/>
</dbReference>
<accession>A0ABR5D0F1</accession>
<proteinExistence type="predicted"/>
<keyword evidence="2" id="KW-1133">Transmembrane helix</keyword>
<evidence type="ECO:0000259" key="3">
    <source>
        <dbReference type="PROSITE" id="PS50887"/>
    </source>
</evidence>
<evidence type="ECO:0000313" key="5">
    <source>
        <dbReference type="Proteomes" id="UP000032564"/>
    </source>
</evidence>
<comment type="caution">
    <text evidence="4">The sequence shown here is derived from an EMBL/GenBank/DDBJ whole genome shotgun (WGS) entry which is preliminary data.</text>
</comment>
<dbReference type="InterPro" id="IPR029787">
    <property type="entry name" value="Nucleotide_cyclase"/>
</dbReference>
<dbReference type="InterPro" id="IPR043128">
    <property type="entry name" value="Rev_trsase/Diguanyl_cyclase"/>
</dbReference>
<reference evidence="4 5" key="1">
    <citation type="submission" date="2014-12" db="EMBL/GenBank/DDBJ databases">
        <authorList>
            <person name="Kuzmanovic N."/>
            <person name="Pulawska J."/>
            <person name="Obradovic A."/>
        </authorList>
    </citation>
    <scope>NUCLEOTIDE SEQUENCE [LARGE SCALE GENOMIC DNA]</scope>
    <source>
        <strain evidence="4 5">KFB 330</strain>
    </source>
</reference>
<dbReference type="SMART" id="SM00267">
    <property type="entry name" value="GGDEF"/>
    <property type="match status" value="1"/>
</dbReference>
<organism evidence="4 5">
    <name type="scientific">Agrobacterium arsenijevicii</name>
    <dbReference type="NCBI Taxonomy" id="1585697"/>
    <lineage>
        <taxon>Bacteria</taxon>
        <taxon>Pseudomonadati</taxon>
        <taxon>Pseudomonadota</taxon>
        <taxon>Alphaproteobacteria</taxon>
        <taxon>Hyphomicrobiales</taxon>
        <taxon>Rhizobiaceae</taxon>
        <taxon>Rhizobium/Agrobacterium group</taxon>
        <taxon>Agrobacterium</taxon>
    </lineage>
</organism>
<evidence type="ECO:0000313" key="4">
    <source>
        <dbReference type="EMBL" id="KJF70312.1"/>
    </source>
</evidence>
<dbReference type="CDD" id="cd01949">
    <property type="entry name" value="GGDEF"/>
    <property type="match status" value="1"/>
</dbReference>
<dbReference type="PROSITE" id="PS50887">
    <property type="entry name" value="GGDEF"/>
    <property type="match status" value="1"/>
</dbReference>
<name>A0ABR5D0F1_9HYPH</name>
<evidence type="ECO:0000256" key="2">
    <source>
        <dbReference type="SAM" id="Phobius"/>
    </source>
</evidence>
<dbReference type="PANTHER" id="PTHR44757:SF2">
    <property type="entry name" value="BIOFILM ARCHITECTURE MAINTENANCE PROTEIN MBAA"/>
    <property type="match status" value="1"/>
</dbReference>
<keyword evidence="2" id="KW-0472">Membrane</keyword>
<dbReference type="Gene3D" id="3.30.70.270">
    <property type="match status" value="1"/>
</dbReference>
<protein>
    <recommendedName>
        <fullName evidence="3">GGDEF domain-containing protein</fullName>
    </recommendedName>
</protein>
<feature type="domain" description="GGDEF" evidence="3">
    <location>
        <begin position="317"/>
        <end position="450"/>
    </location>
</feature>
<dbReference type="Proteomes" id="UP000032564">
    <property type="component" value="Unassembled WGS sequence"/>
</dbReference>
<dbReference type="NCBIfam" id="TIGR00254">
    <property type="entry name" value="GGDEF"/>
    <property type="match status" value="1"/>
</dbReference>
<dbReference type="PROSITE" id="PS51257">
    <property type="entry name" value="PROKAR_LIPOPROTEIN"/>
    <property type="match status" value="1"/>
</dbReference>
<feature type="region of interest" description="Disordered" evidence="1">
    <location>
        <begin position="473"/>
        <end position="499"/>
    </location>
</feature>
<evidence type="ECO:0000256" key="1">
    <source>
        <dbReference type="SAM" id="MobiDB-lite"/>
    </source>
</evidence>
<keyword evidence="5" id="KW-1185">Reference proteome</keyword>
<sequence>MKSREASAYTRLIVRLAIPVAGLIAMLLALILGCLLFVASSQSNAAWNEQTKLAEGAIVVKTEHVKRRAMDYGAWDEAVERLVTHPDADWADQNVGKTVFLNLDMEMTVVVAPDDSVTYASINGVRTATRLDDILSGGIHDLIANQRKGLRNEAVGGTVFAKGVPAVAAVMPIRPLEPDPLAREPQHLIILVDMVDSEMLAEFARVYLLPDLHLLKSGGLSERSVPLILSDGHKAGELAWTGADPGSDLLRFSVPVWISVAVGFAGLTAILFGKALSAARKFDDSERRAKHDVLTGLPNRFYLLQAIERFTSSAANRCFTVAYMDLDGFKPVNDQFGHAVGDRVLRVVADRLRTIAPSGAFVARMGGDEFVGIFPYVATTHEASAICQSIIFSVQEPIVIDDRSHRVGLTIGVAISPDDGTDPLVLMRKADQALYAGKRLGKGGVRFYNNDQTPSASGLCEFESVAGSLSVSTDMWSRDETPTSRHCRRRSRASGDLLD</sequence>
<dbReference type="InterPro" id="IPR007892">
    <property type="entry name" value="CHASE4"/>
</dbReference>
<feature type="transmembrane region" description="Helical" evidence="2">
    <location>
        <begin position="12"/>
        <end position="38"/>
    </location>
</feature>